<feature type="compositionally biased region" description="Low complexity" evidence="1">
    <location>
        <begin position="347"/>
        <end position="357"/>
    </location>
</feature>
<feature type="compositionally biased region" description="Low complexity" evidence="1">
    <location>
        <begin position="168"/>
        <end position="180"/>
    </location>
</feature>
<feature type="compositionally biased region" description="Low complexity" evidence="1">
    <location>
        <begin position="211"/>
        <end position="239"/>
    </location>
</feature>
<feature type="compositionally biased region" description="Polar residues" evidence="1">
    <location>
        <begin position="468"/>
        <end position="478"/>
    </location>
</feature>
<accession>A0AAW0EKQ8</accession>
<reference evidence="2 3" key="1">
    <citation type="journal article" date="2021" name="MBio">
        <title>A New Model Trypanosomatid, Novymonas esmeraldas: Genomic Perception of Its 'Candidatus Pandoraea novymonadis' Endosymbiont.</title>
        <authorList>
            <person name="Zakharova A."/>
            <person name="Saura A."/>
            <person name="Butenko A."/>
            <person name="Podesvova L."/>
            <person name="Warmusova S."/>
            <person name="Kostygov A.Y."/>
            <person name="Nenarokova A."/>
            <person name="Lukes J."/>
            <person name="Opperdoes F.R."/>
            <person name="Yurchenko V."/>
        </authorList>
    </citation>
    <scope>NUCLEOTIDE SEQUENCE [LARGE SCALE GENOMIC DNA]</scope>
    <source>
        <strain evidence="2 3">E262AT.01</strain>
    </source>
</reference>
<feature type="compositionally biased region" description="Low complexity" evidence="1">
    <location>
        <begin position="83"/>
        <end position="97"/>
    </location>
</feature>
<comment type="caution">
    <text evidence="2">The sequence shown here is derived from an EMBL/GenBank/DDBJ whole genome shotgun (WGS) entry which is preliminary data.</text>
</comment>
<feature type="compositionally biased region" description="Polar residues" evidence="1">
    <location>
        <begin position="153"/>
        <end position="167"/>
    </location>
</feature>
<keyword evidence="3" id="KW-1185">Reference proteome</keyword>
<sequence>MPPPPPSSGVAVAKERAGAAAATVAASPRDTESMALTSTIGTTASGPRSASGGSVRAASPLDSPSSHHLAVLTSTSRKRARDSAGGDSAGGRSSSRSPAHLVSTDAPQRTLPPQRHSAGWRGGDSSGTPPLWRGTAPLGTEEVFLESDAPARASSTPLQHTPNSQLLSQQQAPPYAAPSDDPSDAAAEEPAVEHALFTPATVARRPPQVQAAHRGVADARAGVAASSAASPATSSASRPSSHDETVQAILRANPPTTTRPVQLRPGYALPSPQSPLWTALEDDAGDVTSARDSATVLAEPPLADTQVSLFLTADEDDNADDDGAARPPRAAAHHVLTATHERRRLGTRSAAAAAGGRISLPLPGRSLNLLEDDGLHDDERPPLFVGDDGDDAAPFSLTQEANRQERGLDLQAALPRSRARRRGGVRGAGSDAPAAAATAPARPHSTPGAGLSRPAHHLTTRSRAAAHSHQTSPYSQLQRDVESTAAAAGDGAGPVAAARPSAAPSQKELRRRAEMLMWAERTRAFFHYIDTRPLHVTTSPLKPAASTPSIPRRVNRSESVAAAAVAARRSAATTSTSLVRRSRSASTLAPASSHPVPHRSSSSAFEAVLSRVRRETAAATATRRSTAL</sequence>
<feature type="compositionally biased region" description="Low complexity" evidence="1">
    <location>
        <begin position="428"/>
        <end position="447"/>
    </location>
</feature>
<feature type="compositionally biased region" description="Basic residues" evidence="1">
    <location>
        <begin position="454"/>
        <end position="466"/>
    </location>
</feature>
<evidence type="ECO:0000313" key="2">
    <source>
        <dbReference type="EMBL" id="KAK7194642.1"/>
    </source>
</evidence>
<dbReference type="AlphaFoldDB" id="A0AAW0EKQ8"/>
<name>A0AAW0EKQ8_9TRYP</name>
<feature type="region of interest" description="Disordered" evidence="1">
    <location>
        <begin position="21"/>
        <end position="279"/>
    </location>
</feature>
<dbReference type="Proteomes" id="UP001430356">
    <property type="component" value="Unassembled WGS sequence"/>
</dbReference>
<proteinExistence type="predicted"/>
<feature type="compositionally biased region" description="Low complexity" evidence="1">
    <location>
        <begin position="485"/>
        <end position="505"/>
    </location>
</feature>
<feature type="region of interest" description="Disordered" evidence="1">
    <location>
        <begin position="571"/>
        <end position="604"/>
    </location>
</feature>
<feature type="region of interest" description="Disordered" evidence="1">
    <location>
        <begin position="340"/>
        <end position="508"/>
    </location>
</feature>
<gene>
    <name evidence="2" type="ORF">NESM_000383100</name>
</gene>
<evidence type="ECO:0000313" key="3">
    <source>
        <dbReference type="Proteomes" id="UP001430356"/>
    </source>
</evidence>
<dbReference type="EMBL" id="JAECZO010000040">
    <property type="protein sequence ID" value="KAK7194642.1"/>
    <property type="molecule type" value="Genomic_DNA"/>
</dbReference>
<protein>
    <submittedName>
        <fullName evidence="2">Uncharacterized protein</fullName>
    </submittedName>
</protein>
<organism evidence="2 3">
    <name type="scientific">Novymonas esmeraldas</name>
    <dbReference type="NCBI Taxonomy" id="1808958"/>
    <lineage>
        <taxon>Eukaryota</taxon>
        <taxon>Discoba</taxon>
        <taxon>Euglenozoa</taxon>
        <taxon>Kinetoplastea</taxon>
        <taxon>Metakinetoplastina</taxon>
        <taxon>Trypanosomatida</taxon>
        <taxon>Trypanosomatidae</taxon>
        <taxon>Novymonas</taxon>
    </lineage>
</organism>
<evidence type="ECO:0000256" key="1">
    <source>
        <dbReference type="SAM" id="MobiDB-lite"/>
    </source>
</evidence>
<feature type="compositionally biased region" description="Low complexity" evidence="1">
    <location>
        <begin position="41"/>
        <end position="60"/>
    </location>
</feature>